<keyword evidence="6" id="KW-0378">Hydrolase</keyword>
<dbReference type="Gene3D" id="3.40.50.300">
    <property type="entry name" value="P-loop containing nucleotide triphosphate hydrolases"/>
    <property type="match status" value="2"/>
</dbReference>
<protein>
    <recommendedName>
        <fullName evidence="1">non-specific serine/threonine protein kinase</fullName>
        <ecNumber evidence="1">2.7.11.1</ecNumber>
    </recommendedName>
</protein>
<dbReference type="InterPro" id="IPR003593">
    <property type="entry name" value="AAA+_ATPase"/>
</dbReference>
<dbReference type="PROSITE" id="PS51146">
    <property type="entry name" value="KAIC"/>
    <property type="match status" value="2"/>
</dbReference>
<keyword evidence="3 8" id="KW-0808">Transferase</keyword>
<dbReference type="EMBL" id="CP036348">
    <property type="protein sequence ID" value="QDV68648.1"/>
    <property type="molecule type" value="Genomic_DNA"/>
</dbReference>
<dbReference type="KEGG" id="rcf:Poly24_23600"/>
<dbReference type="GO" id="GO:0016787">
    <property type="term" value="F:hydrolase activity"/>
    <property type="evidence" value="ECO:0007669"/>
    <property type="project" value="UniProtKB-KW"/>
</dbReference>
<dbReference type="GO" id="GO:0004674">
    <property type="term" value="F:protein serine/threonine kinase activity"/>
    <property type="evidence" value="ECO:0007669"/>
    <property type="project" value="UniProtKB-EC"/>
</dbReference>
<proteinExistence type="predicted"/>
<feature type="domain" description="KaiC" evidence="7">
    <location>
        <begin position="10"/>
        <end position="248"/>
    </location>
</feature>
<dbReference type="AlphaFoldDB" id="A0A518JSZ5"/>
<organism evidence="8 9">
    <name type="scientific">Rosistilla carotiformis</name>
    <dbReference type="NCBI Taxonomy" id="2528017"/>
    <lineage>
        <taxon>Bacteria</taxon>
        <taxon>Pseudomonadati</taxon>
        <taxon>Planctomycetota</taxon>
        <taxon>Planctomycetia</taxon>
        <taxon>Pirellulales</taxon>
        <taxon>Pirellulaceae</taxon>
        <taxon>Rosistilla</taxon>
    </lineage>
</organism>
<dbReference type="SUPFAM" id="SSF52540">
    <property type="entry name" value="P-loop containing nucleoside triphosphate hydrolases"/>
    <property type="match status" value="2"/>
</dbReference>
<keyword evidence="5 8" id="KW-0418">Kinase</keyword>
<dbReference type="PIRSF" id="PIRSF039117">
    <property type="entry name" value="KaiC"/>
    <property type="match status" value="1"/>
</dbReference>
<dbReference type="EC" id="2.7.11.1" evidence="1"/>
<accession>A0A518JSZ5</accession>
<feature type="domain" description="KaiC" evidence="7">
    <location>
        <begin position="250"/>
        <end position="487"/>
    </location>
</feature>
<dbReference type="SMART" id="SM00382">
    <property type="entry name" value="AAA"/>
    <property type="match status" value="2"/>
</dbReference>
<dbReference type="PANTHER" id="PTHR42926:SF1">
    <property type="entry name" value="CIRCADIAN CLOCK OSCILLATOR PROTEIN KAIC 1"/>
    <property type="match status" value="1"/>
</dbReference>
<dbReference type="CDD" id="cd19488">
    <property type="entry name" value="KaiC-like_N"/>
    <property type="match status" value="1"/>
</dbReference>
<dbReference type="InterPro" id="IPR051347">
    <property type="entry name" value="Circadian_clock_KaiC-rel"/>
</dbReference>
<dbReference type="PRINTS" id="PR01874">
    <property type="entry name" value="DNAREPAIRADA"/>
</dbReference>
<dbReference type="Pfam" id="PF06745">
    <property type="entry name" value="ATPase"/>
    <property type="match status" value="2"/>
</dbReference>
<dbReference type="InterPro" id="IPR014774">
    <property type="entry name" value="KaiC-like_dom"/>
</dbReference>
<evidence type="ECO:0000256" key="3">
    <source>
        <dbReference type="ARBA" id="ARBA00022679"/>
    </source>
</evidence>
<evidence type="ECO:0000256" key="6">
    <source>
        <dbReference type="ARBA" id="ARBA00022801"/>
    </source>
</evidence>
<reference evidence="8 9" key="1">
    <citation type="submission" date="2019-02" db="EMBL/GenBank/DDBJ databases">
        <title>Deep-cultivation of Planctomycetes and their phenomic and genomic characterization uncovers novel biology.</title>
        <authorList>
            <person name="Wiegand S."/>
            <person name="Jogler M."/>
            <person name="Boedeker C."/>
            <person name="Pinto D."/>
            <person name="Vollmers J."/>
            <person name="Rivas-Marin E."/>
            <person name="Kohn T."/>
            <person name="Peeters S.H."/>
            <person name="Heuer A."/>
            <person name="Rast P."/>
            <person name="Oberbeckmann S."/>
            <person name="Bunk B."/>
            <person name="Jeske O."/>
            <person name="Meyerdierks A."/>
            <person name="Storesund J.E."/>
            <person name="Kallscheuer N."/>
            <person name="Luecker S."/>
            <person name="Lage O.M."/>
            <person name="Pohl T."/>
            <person name="Merkel B.J."/>
            <person name="Hornburger P."/>
            <person name="Mueller R.-W."/>
            <person name="Bruemmer F."/>
            <person name="Labrenz M."/>
            <person name="Spormann A.M."/>
            <person name="Op den Camp H."/>
            <person name="Overmann J."/>
            <person name="Amann R."/>
            <person name="Jetten M.S.M."/>
            <person name="Mascher T."/>
            <person name="Medema M.H."/>
            <person name="Devos D.P."/>
            <person name="Kaster A.-K."/>
            <person name="Ovreas L."/>
            <person name="Rohde M."/>
            <person name="Galperin M.Y."/>
            <person name="Jogler C."/>
        </authorList>
    </citation>
    <scope>NUCLEOTIDE SEQUENCE [LARGE SCALE GENOMIC DNA]</scope>
    <source>
        <strain evidence="8 9">Poly24</strain>
    </source>
</reference>
<dbReference type="PANTHER" id="PTHR42926">
    <property type="match status" value="1"/>
</dbReference>
<sequence>MTGEERMESKRVSTGIETLDDILCGGLTADRLYLIEGSPGSGKTTLGLQFLLAGRELGGTGIYVTLSETKEELLGIAESHGWSLDGIHIHELLDHERDVHHAQYTMFEPSEVELSSTVGEVQTQVERLQPDRIVFDSLSEMRLLSQGALRYRRQILSLKQFFVGRGCTTLLLDDKAAGGEDQQLQSLAHGVIRLEQRLTDYGNERRSLRVIKHRGSDFIGGAHDLRLARGGMQVFPRSIVDNNPSSFLGRQVSSGLDTLDTLLGGGVGEGSSTLLLGPAGVGKSSLGMQFAIEAARRGQRAVLFEFEESNQTLVKRSEGLGFPLTRYMDAGLISIQHVRAGEITPNEFALNVRAAVEPDNQGREASIVLIDSLNGYLSSMPHERFLVVQLHEILNYLGKRGIATFLVVAQHGMMGHAMGTPVDTSYLADAVILFRYFEASGEIHRAISVVKNRTANHERTIREFGLSDKGLVIGEPLNNFRGVLAGTPEFIGPREVLLTPPKSSPE</sequence>
<evidence type="ECO:0000313" key="9">
    <source>
        <dbReference type="Proteomes" id="UP000315082"/>
    </source>
</evidence>
<evidence type="ECO:0000256" key="2">
    <source>
        <dbReference type="ARBA" id="ARBA00022553"/>
    </source>
</evidence>
<evidence type="ECO:0000259" key="7">
    <source>
        <dbReference type="PROSITE" id="PS51146"/>
    </source>
</evidence>
<dbReference type="Proteomes" id="UP000315082">
    <property type="component" value="Chromosome"/>
</dbReference>
<gene>
    <name evidence="8" type="primary">kaiC</name>
    <name evidence="8" type="ORF">Poly24_23600</name>
</gene>
<keyword evidence="9" id="KW-1185">Reference proteome</keyword>
<evidence type="ECO:0000256" key="5">
    <source>
        <dbReference type="ARBA" id="ARBA00022777"/>
    </source>
</evidence>
<evidence type="ECO:0000256" key="1">
    <source>
        <dbReference type="ARBA" id="ARBA00012513"/>
    </source>
</evidence>
<dbReference type="InterPro" id="IPR030665">
    <property type="entry name" value="KaiC"/>
</dbReference>
<keyword evidence="2" id="KW-0597">Phosphoprotein</keyword>
<dbReference type="GO" id="GO:0005524">
    <property type="term" value="F:ATP binding"/>
    <property type="evidence" value="ECO:0007669"/>
    <property type="project" value="InterPro"/>
</dbReference>
<dbReference type="InterPro" id="IPR010624">
    <property type="entry name" value="KaiC_dom"/>
</dbReference>
<evidence type="ECO:0000256" key="4">
    <source>
        <dbReference type="ARBA" id="ARBA00022737"/>
    </source>
</evidence>
<dbReference type="InterPro" id="IPR027417">
    <property type="entry name" value="P-loop_NTPase"/>
</dbReference>
<evidence type="ECO:0000313" key="8">
    <source>
        <dbReference type="EMBL" id="QDV68648.1"/>
    </source>
</evidence>
<name>A0A518JSZ5_9BACT</name>
<keyword evidence="4" id="KW-0677">Repeat</keyword>